<reference evidence="5" key="1">
    <citation type="journal article" date="2023" name="Proc. Natl. Acad. Sci. U.S.A.">
        <title>Genomic and structural basis for evolution of tropane alkaloid biosynthesis.</title>
        <authorList>
            <person name="Wanga Y.-J."/>
            <person name="Taina T."/>
            <person name="Yua J.-Y."/>
            <person name="Lia J."/>
            <person name="Xua B."/>
            <person name="Chenc J."/>
            <person name="D'Auriad J.C."/>
            <person name="Huanga J.-P."/>
            <person name="Huanga S.-X."/>
        </authorList>
    </citation>
    <scope>NUCLEOTIDE SEQUENCE [LARGE SCALE GENOMIC DNA]</scope>
    <source>
        <strain evidence="5">cv. KIB-2019</strain>
    </source>
</reference>
<evidence type="ECO:0000313" key="5">
    <source>
        <dbReference type="Proteomes" id="UP001152561"/>
    </source>
</evidence>
<dbReference type="SMART" id="SM00979">
    <property type="entry name" value="TIFY"/>
    <property type="match status" value="1"/>
</dbReference>
<evidence type="ECO:0000256" key="2">
    <source>
        <dbReference type="RuleBase" id="RU369065"/>
    </source>
</evidence>
<organism evidence="4 5">
    <name type="scientific">Anisodus acutangulus</name>
    <dbReference type="NCBI Taxonomy" id="402998"/>
    <lineage>
        <taxon>Eukaryota</taxon>
        <taxon>Viridiplantae</taxon>
        <taxon>Streptophyta</taxon>
        <taxon>Embryophyta</taxon>
        <taxon>Tracheophyta</taxon>
        <taxon>Spermatophyta</taxon>
        <taxon>Magnoliopsida</taxon>
        <taxon>eudicotyledons</taxon>
        <taxon>Gunneridae</taxon>
        <taxon>Pentapetalae</taxon>
        <taxon>asterids</taxon>
        <taxon>lamiids</taxon>
        <taxon>Solanales</taxon>
        <taxon>Solanaceae</taxon>
        <taxon>Solanoideae</taxon>
        <taxon>Hyoscyameae</taxon>
        <taxon>Anisodus</taxon>
    </lineage>
</organism>
<dbReference type="GO" id="GO:0009611">
    <property type="term" value="P:response to wounding"/>
    <property type="evidence" value="ECO:0007669"/>
    <property type="project" value="UniProtKB-UniRule"/>
</dbReference>
<evidence type="ECO:0000259" key="3">
    <source>
        <dbReference type="PROSITE" id="PS51320"/>
    </source>
</evidence>
<keyword evidence="2" id="KW-0539">Nucleus</keyword>
<dbReference type="PANTHER" id="PTHR33077">
    <property type="entry name" value="PROTEIN TIFY 4A-RELATED-RELATED"/>
    <property type="match status" value="1"/>
</dbReference>
<dbReference type="InterPro" id="IPR040390">
    <property type="entry name" value="TIFY/JAZ"/>
</dbReference>
<dbReference type="EMBL" id="JAJAGQ010000004">
    <property type="protein sequence ID" value="KAJ8564568.1"/>
    <property type="molecule type" value="Genomic_DNA"/>
</dbReference>
<dbReference type="AlphaFoldDB" id="A0A9Q1MR71"/>
<proteinExistence type="inferred from homology"/>
<keyword evidence="5" id="KW-1185">Reference proteome</keyword>
<dbReference type="GO" id="GO:2000022">
    <property type="term" value="P:regulation of jasmonic acid mediated signaling pathway"/>
    <property type="evidence" value="ECO:0007669"/>
    <property type="project" value="UniProtKB-UniRule"/>
</dbReference>
<comment type="caution">
    <text evidence="4">The sequence shown here is derived from an EMBL/GenBank/DDBJ whole genome shotgun (WGS) entry which is preliminary data.</text>
</comment>
<name>A0A9Q1MR71_9SOLA</name>
<dbReference type="PROSITE" id="PS51320">
    <property type="entry name" value="TIFY"/>
    <property type="match status" value="1"/>
</dbReference>
<protein>
    <recommendedName>
        <fullName evidence="2">Protein TIFY</fullName>
    </recommendedName>
    <alternativeName>
        <fullName evidence="2">Jasmonate ZIM domain-containing protein</fullName>
    </alternativeName>
</protein>
<dbReference type="InterPro" id="IPR018467">
    <property type="entry name" value="CCT_CS"/>
</dbReference>
<accession>A0A9Q1MR71</accession>
<evidence type="ECO:0000313" key="4">
    <source>
        <dbReference type="EMBL" id="KAJ8564568.1"/>
    </source>
</evidence>
<dbReference type="Pfam" id="PF06200">
    <property type="entry name" value="tify"/>
    <property type="match status" value="1"/>
</dbReference>
<dbReference type="OrthoDB" id="1937734at2759"/>
<comment type="function">
    <text evidence="2">Repressor of jasmonate responses.</text>
</comment>
<dbReference type="PANTHER" id="PTHR33077:SF140">
    <property type="entry name" value="PROTEIN TIFY 10B"/>
    <property type="match status" value="1"/>
</dbReference>
<sequence length="231" mass="25765">MISSSEIENSGKKKSHFSQTCTLLSQYLKENNNKTFSTDLSRCLGRPATMNLLPMIEKSRESFSGNLHKPMNLFPQAVISGNEKGVEMTDSCSVAKLEKAQMTIFYAGRVIVFNEFLADKVKEIMLLAGKKTDSNNISCAVFPPKPNQSASQCFKNTLIQESSQSQVPSQPIISDLPIARKASLTRFLGKRKDRLTASEPYPIRSLFNQEAPYNLEESNTWLGLGPLKFDN</sequence>
<gene>
    <name evidence="4" type="ORF">K7X08_001028</name>
</gene>
<comment type="subcellular location">
    <subcellularLocation>
        <location evidence="2">Nucleus</location>
    </subcellularLocation>
</comment>
<keyword evidence="2" id="KW-1184">Jasmonic acid signaling pathway</keyword>
<dbReference type="GO" id="GO:0005634">
    <property type="term" value="C:nucleus"/>
    <property type="evidence" value="ECO:0007669"/>
    <property type="project" value="UniProtKB-SubCell"/>
</dbReference>
<evidence type="ECO:0000256" key="1">
    <source>
        <dbReference type="ARBA" id="ARBA00008614"/>
    </source>
</evidence>
<feature type="domain" description="Tify" evidence="3">
    <location>
        <begin position="95"/>
        <end position="130"/>
    </location>
</feature>
<dbReference type="GO" id="GO:0031347">
    <property type="term" value="P:regulation of defense response"/>
    <property type="evidence" value="ECO:0007669"/>
    <property type="project" value="UniProtKB-UniRule"/>
</dbReference>
<comment type="similarity">
    <text evidence="1 2">Belongs to the TIFY/JAZ family.</text>
</comment>
<dbReference type="InterPro" id="IPR010399">
    <property type="entry name" value="Tify_dom"/>
</dbReference>
<comment type="domain">
    <text evidence="2">The jas domain is required for interaction with COI1.</text>
</comment>
<dbReference type="Proteomes" id="UP001152561">
    <property type="component" value="Unassembled WGS sequence"/>
</dbReference>
<dbReference type="Pfam" id="PF09425">
    <property type="entry name" value="Jas_motif"/>
    <property type="match status" value="1"/>
</dbReference>